<dbReference type="InterPro" id="IPR002859">
    <property type="entry name" value="PKD/REJ-like"/>
</dbReference>
<dbReference type="OrthoDB" id="434669at2759"/>
<comment type="caution">
    <text evidence="9">The sequence shown here is derived from an EMBL/GenBank/DDBJ whole genome shotgun (WGS) entry which is preliminary data.</text>
</comment>
<evidence type="ECO:0000256" key="1">
    <source>
        <dbReference type="ARBA" id="ARBA00004370"/>
    </source>
</evidence>
<dbReference type="GO" id="GO:0005886">
    <property type="term" value="C:plasma membrane"/>
    <property type="evidence" value="ECO:0007669"/>
    <property type="project" value="TreeGrafter"/>
</dbReference>
<evidence type="ECO:0000256" key="5">
    <source>
        <dbReference type="ARBA" id="ARBA00023136"/>
    </source>
</evidence>
<dbReference type="GO" id="GO:0006816">
    <property type="term" value="P:calcium ion transport"/>
    <property type="evidence" value="ECO:0007669"/>
    <property type="project" value="TreeGrafter"/>
</dbReference>
<evidence type="ECO:0000256" key="2">
    <source>
        <dbReference type="ARBA" id="ARBA00022692"/>
    </source>
</evidence>
<dbReference type="PANTHER" id="PTHR46730">
    <property type="entry name" value="POLYCYSTIN-1"/>
    <property type="match status" value="1"/>
</dbReference>
<feature type="transmembrane region" description="Helical" evidence="7">
    <location>
        <begin position="1580"/>
        <end position="1602"/>
    </location>
</feature>
<feature type="transmembrane region" description="Helical" evidence="7">
    <location>
        <begin position="1551"/>
        <end position="1574"/>
    </location>
</feature>
<gene>
    <name evidence="9" type="primary">cysS</name>
    <name evidence="9" type="ORF">SNAT2548_LOCUS2950</name>
</gene>
<keyword evidence="2 7" id="KW-0812">Transmembrane</keyword>
<protein>
    <submittedName>
        <fullName evidence="9">CysS protein</fullName>
    </submittedName>
</protein>
<reference evidence="9" key="1">
    <citation type="submission" date="2021-02" db="EMBL/GenBank/DDBJ databases">
        <authorList>
            <person name="Dougan E. K."/>
            <person name="Rhodes N."/>
            <person name="Thang M."/>
            <person name="Chan C."/>
        </authorList>
    </citation>
    <scope>NUCLEOTIDE SEQUENCE</scope>
</reference>
<sequence length="1680" mass="183904">MLPKVALSLSDWGGTLDLTVVPHLQEMGISPLEDQIVANGELVRDGLASVEGLGTVDILFGTYYTVSLLCTSHAASFRGLTHVTFLFERTNASRTAKERSLGGGASGLVWLYTSTVMPVTLMNLQMNSLTHQLYGAGADLTDQYAYYHLCTAANLTQTVGGVTTIQIFVSCNLAELGGLPSEVNYMYLQSAAIDHQYNYAWFTFKEEPTGAPRILEYQHDSHDYVLWPQDSLPDNAVFSSLIQTAPRIIFALYPPALQYARFNAAGTKLFVSFDTATLRGAVPVDTNGDDIPDFFNEADKATRGPCDDFIDRFTMILIPGSTCQWTTDADFYIEIQPASTIAPGDLARIKPGTVYRGQQLPSGVYQFSQPSSDFAVVEAPLEIPTPRAEVGGLAYIDVCTELVLDGTQSSGHGFRGAFTWALSSTTPQKPEPHIRQLQNVLESAMAAEAPVAAQVIRIPAYLMQGDTLYNFSLTVQSFWNPALSDTIYYSVTVSPLPVPPMAGDIWLVFTAAEGAQVEWVEKGFAILRLNDVFWFEGGEFAESGVGDLPGRARHLQYIRSKAAYWAAPRPAPGLPAFLTRGKCLRVVCMCHFKVKPFALEPLETYIFTISGEVNVSNGTADLTLQNVVSAEVEVVLGDLLINYYGGTGFSSRRDRAIVVDFTESLDYSDPAAGLLTLPHCAGDCARVGTYTYSCQKEGTQNPCFASQGSSTQLFADACVDVEDPLSPGQSMKFTYRDKDYNQADGISLPPYSNVVQHCKSAPTTFIFQPNLFATGNYVFVVNASKVVMGAERVDSGSLYITVQADTEVDPERTPLVAVFLESPQPIFAGSTLRLRGEITNPQNDTTYSFQWTAYRYGLNPDYDAEAGSFDPLYAIPQYSWVELSPVDFNASDLSQVRTPPDSRFLVVSPNVLIAGLRYRMRISVLDAYMFSQGIEDYLGFAEYTFVCAGLPPSGGELIVSNISGTALQTEFVFTMDGFGSEDLPLTYRFSYIQNYEMPFAEAVELNIAFTEQNFIKTRLPEGLVGSQNLLRVIGTVRSSRGATAQAMVDVSVSPPGQQAITDIVEQVPLVDPETAVFFTTLLADTEAASDADVSNALQVTYDKMFGSARAIAATPEMVSTVSDMLTSVIDKGITTDQVVDFVGTMVNMSVDLGYIAADASLGSTDLVDVALGLLYALDAIIPGVVPSYEEAAARRLKGGRGMGGKVPGQWTPRRLQTETRDFETMYQHFLVATAMMKQLTDVVHLQLYPGEVPVSFALPGQDIFMGKDFSDADEVAQNYARVTTLFDLPSLERSGLPSTFNYRYVQFKKFPYDFLVMPGNRSLEAPAPANESRPEVQSLVPPQTFNASQRPWHAMSLIITDEAGESNLLERSIENASFSMLPKIAAYDGTSLANVENPSTCYWVDLGSGNFSEALFDARGSLFSEDSCITMHMENFVVLADDLAAELDVVQQESPGELLSQYEDDYTTTANVVTATLVLVACAGFVMVSVYVDEHDAANKVTPLDSLRTQVIDREDPKEKVLGTIFQSMRRNHLVIGWNYFHLKLTRVRRAGIFVVAIFATEALAVLQHSLLAFKVDSAWGASGLVAAVLVFPLVQFLEFCFEWLPQSRVLSRPPPRSAPAKPIPLKEQAQPKVCKYPKRPAVGKVRPPQPKALPRVEQSLQLPAGALEQTRRHEETPGH</sequence>
<dbReference type="PANTHER" id="PTHR46730:SF1">
    <property type="entry name" value="PLAT DOMAIN-CONTAINING PROTEIN"/>
    <property type="match status" value="1"/>
</dbReference>
<dbReference type="Pfam" id="PF02010">
    <property type="entry name" value="REJ"/>
    <property type="match status" value="1"/>
</dbReference>
<accession>A0A812I7U0</accession>
<evidence type="ECO:0000313" key="9">
    <source>
        <dbReference type="EMBL" id="CAE7022780.1"/>
    </source>
</evidence>
<keyword evidence="3" id="KW-0677">Repeat</keyword>
<evidence type="ECO:0000259" key="8">
    <source>
        <dbReference type="Pfam" id="PF02010"/>
    </source>
</evidence>
<evidence type="ECO:0000313" key="10">
    <source>
        <dbReference type="Proteomes" id="UP000604046"/>
    </source>
</evidence>
<keyword evidence="10" id="KW-1185">Reference proteome</keyword>
<dbReference type="GO" id="GO:0005261">
    <property type="term" value="F:monoatomic cation channel activity"/>
    <property type="evidence" value="ECO:0007669"/>
    <property type="project" value="TreeGrafter"/>
</dbReference>
<feature type="region of interest" description="Disordered" evidence="6">
    <location>
        <begin position="1611"/>
        <end position="1680"/>
    </location>
</feature>
<keyword evidence="5 7" id="KW-0472">Membrane</keyword>
<name>A0A812I7U0_9DINO</name>
<evidence type="ECO:0000256" key="6">
    <source>
        <dbReference type="SAM" id="MobiDB-lite"/>
    </source>
</evidence>
<dbReference type="EMBL" id="CAJNDS010000179">
    <property type="protein sequence ID" value="CAE7022780.1"/>
    <property type="molecule type" value="Genomic_DNA"/>
</dbReference>
<organism evidence="9 10">
    <name type="scientific">Symbiodinium natans</name>
    <dbReference type="NCBI Taxonomy" id="878477"/>
    <lineage>
        <taxon>Eukaryota</taxon>
        <taxon>Sar</taxon>
        <taxon>Alveolata</taxon>
        <taxon>Dinophyceae</taxon>
        <taxon>Suessiales</taxon>
        <taxon>Symbiodiniaceae</taxon>
        <taxon>Symbiodinium</taxon>
    </lineage>
</organism>
<evidence type="ECO:0000256" key="3">
    <source>
        <dbReference type="ARBA" id="ARBA00022737"/>
    </source>
</evidence>
<feature type="transmembrane region" description="Helical" evidence="7">
    <location>
        <begin position="1472"/>
        <end position="1492"/>
    </location>
</feature>
<evidence type="ECO:0000256" key="4">
    <source>
        <dbReference type="ARBA" id="ARBA00022989"/>
    </source>
</evidence>
<feature type="compositionally biased region" description="Basic and acidic residues" evidence="6">
    <location>
        <begin position="1670"/>
        <end position="1680"/>
    </location>
</feature>
<dbReference type="Proteomes" id="UP000604046">
    <property type="component" value="Unassembled WGS sequence"/>
</dbReference>
<proteinExistence type="predicted"/>
<keyword evidence="4 7" id="KW-1133">Transmembrane helix</keyword>
<comment type="subcellular location">
    <subcellularLocation>
        <location evidence="1">Membrane</location>
    </subcellularLocation>
</comment>
<feature type="domain" description="PKD/REJ-like" evidence="8">
    <location>
        <begin position="881"/>
        <end position="1057"/>
    </location>
</feature>
<evidence type="ECO:0000256" key="7">
    <source>
        <dbReference type="SAM" id="Phobius"/>
    </source>
</evidence>